<protein>
    <submittedName>
        <fullName evidence="2">Uncharacterized protein</fullName>
    </submittedName>
</protein>
<feature type="region of interest" description="Disordered" evidence="1">
    <location>
        <begin position="67"/>
        <end position="111"/>
    </location>
</feature>
<evidence type="ECO:0000256" key="1">
    <source>
        <dbReference type="SAM" id="MobiDB-lite"/>
    </source>
</evidence>
<sequence length="111" mass="12309">MAGQFRVIYRTPHGTAEAGGGENTGMRTECNAIGSADRVKPERYILAFPSRWIQRLVKTDRVPRLPSTLFLSPVGTSSTQSRKQSSRKEQRIARLDLEQPPDATRKAVGTP</sequence>
<evidence type="ECO:0000313" key="3">
    <source>
        <dbReference type="Proteomes" id="UP000054567"/>
    </source>
</evidence>
<accession>A0A0J6F3A5</accession>
<reference evidence="3" key="2">
    <citation type="journal article" date="2009" name="Genome Res.">
        <title>Comparative genomic analyses of the human fungal pathogens Coccidioides and their relatives.</title>
        <authorList>
            <person name="Sharpton T.J."/>
            <person name="Stajich J.E."/>
            <person name="Rounsley S.D."/>
            <person name="Gardner M.J."/>
            <person name="Wortman J.R."/>
            <person name="Jordar V.S."/>
            <person name="Maiti R."/>
            <person name="Kodira C.D."/>
            <person name="Neafsey D.E."/>
            <person name="Zeng Q."/>
            <person name="Hung C.-Y."/>
            <person name="McMahan C."/>
            <person name="Muszewska A."/>
            <person name="Grynberg M."/>
            <person name="Mandel M.A."/>
            <person name="Kellner E.M."/>
            <person name="Barker B.M."/>
            <person name="Galgiani J.N."/>
            <person name="Orbach M.J."/>
            <person name="Kirkland T.N."/>
            <person name="Cole G.T."/>
            <person name="Henn M.R."/>
            <person name="Birren B.W."/>
            <person name="Taylor J.W."/>
        </authorList>
    </citation>
    <scope>NUCLEOTIDE SEQUENCE [LARGE SCALE GENOMIC DNA]</scope>
    <source>
        <strain evidence="3">RMSCC 3488</strain>
    </source>
</reference>
<dbReference type="VEuPathDB" id="FungiDB:CPAG_03725"/>
<proteinExistence type="predicted"/>
<dbReference type="EMBL" id="DS268110">
    <property type="protein sequence ID" value="KMM67391.1"/>
    <property type="molecule type" value="Genomic_DNA"/>
</dbReference>
<organism evidence="2 3">
    <name type="scientific">Coccidioides posadasii RMSCC 3488</name>
    <dbReference type="NCBI Taxonomy" id="454284"/>
    <lineage>
        <taxon>Eukaryota</taxon>
        <taxon>Fungi</taxon>
        <taxon>Dikarya</taxon>
        <taxon>Ascomycota</taxon>
        <taxon>Pezizomycotina</taxon>
        <taxon>Eurotiomycetes</taxon>
        <taxon>Eurotiomycetidae</taxon>
        <taxon>Onygenales</taxon>
        <taxon>Onygenaceae</taxon>
        <taxon>Coccidioides</taxon>
    </lineage>
</organism>
<gene>
    <name evidence="2" type="ORF">CPAG_03725</name>
</gene>
<reference evidence="3" key="3">
    <citation type="journal article" date="2010" name="Genome Res.">
        <title>Population genomic sequencing of Coccidioides fungi reveals recent hybridization and transposon control.</title>
        <authorList>
            <person name="Neafsey D.E."/>
            <person name="Barker B.M."/>
            <person name="Sharpton T.J."/>
            <person name="Stajich J.E."/>
            <person name="Park D.J."/>
            <person name="Whiston E."/>
            <person name="Hung C.-Y."/>
            <person name="McMahan C."/>
            <person name="White J."/>
            <person name="Sykes S."/>
            <person name="Heiman D."/>
            <person name="Young S."/>
            <person name="Zeng Q."/>
            <person name="Abouelleil A."/>
            <person name="Aftuck L."/>
            <person name="Bessette D."/>
            <person name="Brown A."/>
            <person name="FitzGerald M."/>
            <person name="Lui A."/>
            <person name="Macdonald J.P."/>
            <person name="Priest M."/>
            <person name="Orbach M.J."/>
            <person name="Galgiani J.N."/>
            <person name="Kirkland T.N."/>
            <person name="Cole G.T."/>
            <person name="Birren B.W."/>
            <person name="Henn M.R."/>
            <person name="Taylor J.W."/>
            <person name="Rounsley S.D."/>
        </authorList>
    </citation>
    <scope>NUCLEOTIDE SEQUENCE [LARGE SCALE GENOMIC DNA]</scope>
    <source>
        <strain evidence="3">RMSCC 3488</strain>
    </source>
</reference>
<feature type="compositionally biased region" description="Basic and acidic residues" evidence="1">
    <location>
        <begin position="86"/>
        <end position="97"/>
    </location>
</feature>
<dbReference type="AlphaFoldDB" id="A0A0J6F3A5"/>
<reference evidence="2 3" key="1">
    <citation type="submission" date="2007-06" db="EMBL/GenBank/DDBJ databases">
        <title>The Genome Sequence of Coccidioides posadasii RMSCC_3488.</title>
        <authorList>
            <consortium name="Coccidioides Genome Resources Consortium"/>
            <consortium name="The Broad Institute Genome Sequencing Platform"/>
            <person name="Henn M.R."/>
            <person name="Sykes S."/>
            <person name="Young S."/>
            <person name="Jaffe D."/>
            <person name="Berlin A."/>
            <person name="Alvarez P."/>
            <person name="Butler J."/>
            <person name="Gnerre S."/>
            <person name="Grabherr M."/>
            <person name="Mauceli E."/>
            <person name="Brockman W."/>
            <person name="Kodira C."/>
            <person name="Alvarado L."/>
            <person name="Zeng Q."/>
            <person name="Crawford M."/>
            <person name="Antoine C."/>
            <person name="Devon K."/>
            <person name="Galgiani J."/>
            <person name="Orsborn K."/>
            <person name="Lewis M.L."/>
            <person name="Nusbaum C."/>
            <person name="Galagan J."/>
            <person name="Birren B."/>
        </authorList>
    </citation>
    <scope>NUCLEOTIDE SEQUENCE [LARGE SCALE GENOMIC DNA]</scope>
    <source>
        <strain evidence="2 3">RMSCC 3488</strain>
    </source>
</reference>
<feature type="region of interest" description="Disordered" evidence="1">
    <location>
        <begin position="1"/>
        <end position="26"/>
    </location>
</feature>
<name>A0A0J6F3A5_COCPO</name>
<evidence type="ECO:0000313" key="2">
    <source>
        <dbReference type="EMBL" id="KMM67391.1"/>
    </source>
</evidence>
<dbReference type="Proteomes" id="UP000054567">
    <property type="component" value="Unassembled WGS sequence"/>
</dbReference>